<dbReference type="InterPro" id="IPR003661">
    <property type="entry name" value="HisK_dim/P_dom"/>
</dbReference>
<dbReference type="InterPro" id="IPR036890">
    <property type="entry name" value="HATPase_C_sf"/>
</dbReference>
<comment type="caution">
    <text evidence="9">The sequence shown here is derived from an EMBL/GenBank/DDBJ whole genome shotgun (WGS) entry which is preliminary data.</text>
</comment>
<keyword evidence="6" id="KW-0902">Two-component regulatory system</keyword>
<dbReference type="InterPro" id="IPR004358">
    <property type="entry name" value="Sig_transdc_His_kin-like_C"/>
</dbReference>
<evidence type="ECO:0000313" key="9">
    <source>
        <dbReference type="EMBL" id="MFD2569578.1"/>
    </source>
</evidence>
<comment type="catalytic activity">
    <reaction evidence="1">
        <text>ATP + protein L-histidine = ADP + protein N-phospho-L-histidine.</text>
        <dbReference type="EC" id="2.7.13.3"/>
    </reaction>
</comment>
<dbReference type="Proteomes" id="UP001597469">
    <property type="component" value="Unassembled WGS sequence"/>
</dbReference>
<dbReference type="SMART" id="SM00387">
    <property type="entry name" value="HATPase_c"/>
    <property type="match status" value="1"/>
</dbReference>
<dbReference type="Gene3D" id="1.10.287.130">
    <property type="match status" value="1"/>
</dbReference>
<organism evidence="9 10">
    <name type="scientific">Spirosoma soli</name>
    <dbReference type="NCBI Taxonomy" id="1770529"/>
    <lineage>
        <taxon>Bacteria</taxon>
        <taxon>Pseudomonadati</taxon>
        <taxon>Bacteroidota</taxon>
        <taxon>Cytophagia</taxon>
        <taxon>Cytophagales</taxon>
        <taxon>Cytophagaceae</taxon>
        <taxon>Spirosoma</taxon>
    </lineage>
</organism>
<keyword evidence="3" id="KW-0597">Phosphoprotein</keyword>
<dbReference type="InterPro" id="IPR050351">
    <property type="entry name" value="BphY/WalK/GraS-like"/>
</dbReference>
<dbReference type="GO" id="GO:0016301">
    <property type="term" value="F:kinase activity"/>
    <property type="evidence" value="ECO:0007669"/>
    <property type="project" value="UniProtKB-KW"/>
</dbReference>
<feature type="region of interest" description="Disordered" evidence="7">
    <location>
        <begin position="363"/>
        <end position="384"/>
    </location>
</feature>
<keyword evidence="10" id="KW-1185">Reference proteome</keyword>
<accession>A0ABW5M0D1</accession>
<dbReference type="PROSITE" id="PS50109">
    <property type="entry name" value="HIS_KIN"/>
    <property type="match status" value="1"/>
</dbReference>
<proteinExistence type="predicted"/>
<dbReference type="EMBL" id="JBHULN010000001">
    <property type="protein sequence ID" value="MFD2569578.1"/>
    <property type="molecule type" value="Genomic_DNA"/>
</dbReference>
<dbReference type="Pfam" id="PF00512">
    <property type="entry name" value="HisKA"/>
    <property type="match status" value="1"/>
</dbReference>
<evidence type="ECO:0000256" key="5">
    <source>
        <dbReference type="ARBA" id="ARBA00022777"/>
    </source>
</evidence>
<keyword evidence="5 9" id="KW-0418">Kinase</keyword>
<evidence type="ECO:0000256" key="7">
    <source>
        <dbReference type="SAM" id="MobiDB-lite"/>
    </source>
</evidence>
<evidence type="ECO:0000313" key="10">
    <source>
        <dbReference type="Proteomes" id="UP001597469"/>
    </source>
</evidence>
<evidence type="ECO:0000256" key="2">
    <source>
        <dbReference type="ARBA" id="ARBA00012438"/>
    </source>
</evidence>
<dbReference type="InterPro" id="IPR003594">
    <property type="entry name" value="HATPase_dom"/>
</dbReference>
<dbReference type="EC" id="2.7.13.3" evidence="2"/>
<dbReference type="RefSeq" id="WP_381518844.1">
    <property type="nucleotide sequence ID" value="NZ_JBHULN010000001.1"/>
</dbReference>
<dbReference type="SMART" id="SM00388">
    <property type="entry name" value="HisKA"/>
    <property type="match status" value="1"/>
</dbReference>
<feature type="domain" description="Histidine kinase" evidence="8">
    <location>
        <begin position="183"/>
        <end position="422"/>
    </location>
</feature>
<evidence type="ECO:0000256" key="4">
    <source>
        <dbReference type="ARBA" id="ARBA00022679"/>
    </source>
</evidence>
<dbReference type="PANTHER" id="PTHR45453:SF1">
    <property type="entry name" value="PHOSPHATE REGULON SENSOR PROTEIN PHOR"/>
    <property type="match status" value="1"/>
</dbReference>
<dbReference type="CDD" id="cd00075">
    <property type="entry name" value="HATPase"/>
    <property type="match status" value="1"/>
</dbReference>
<dbReference type="InterPro" id="IPR036097">
    <property type="entry name" value="HisK_dim/P_sf"/>
</dbReference>
<sequence length="423" mass="47398">MTQASSSSIPLEPDLATYLFARREAILDTWRVACEQDSMLRTLPMLSREEFNDMIPTILNGLTQRLRNEPEKTEPLLLASEHGLHRWHKGYTLRQLIREVKHLRGVLSGELQTYEELYPAADPKLIYKAYHAFAELNEDIIEGSVARYDELERASATARANTLQEALDSVNELARQRTDMLRTSSHDLRSSLGIIQGAAFMLDLENQKPQERTRLIDMLNRNLTNVQVMLQNLMSLARLDAGQENPDISRFNVAELLRELTQSAEPIAADRGLTLMGDGVEELIVESDGLKVRRIVQNLLMNALLYTQSGVVSVSWGKEDDYRWTVSVQDSGPGLPGEVVEAIAGKLSPSTEASSVYEAKPLEEPPIEEAPAHTKKSNESQGHGEGIGLHIVKRLCELLEANLDVETSPQGTLIRVRFPIHFK</sequence>
<gene>
    <name evidence="9" type="ORF">ACFSUS_02980</name>
</gene>
<dbReference type="InterPro" id="IPR005467">
    <property type="entry name" value="His_kinase_dom"/>
</dbReference>
<evidence type="ECO:0000256" key="3">
    <source>
        <dbReference type="ARBA" id="ARBA00022553"/>
    </source>
</evidence>
<evidence type="ECO:0000259" key="8">
    <source>
        <dbReference type="PROSITE" id="PS50109"/>
    </source>
</evidence>
<dbReference type="PANTHER" id="PTHR45453">
    <property type="entry name" value="PHOSPHATE REGULON SENSOR PROTEIN PHOR"/>
    <property type="match status" value="1"/>
</dbReference>
<reference evidence="10" key="1">
    <citation type="journal article" date="2019" name="Int. J. Syst. Evol. Microbiol.">
        <title>The Global Catalogue of Microorganisms (GCM) 10K type strain sequencing project: providing services to taxonomists for standard genome sequencing and annotation.</title>
        <authorList>
            <consortium name="The Broad Institute Genomics Platform"/>
            <consortium name="The Broad Institute Genome Sequencing Center for Infectious Disease"/>
            <person name="Wu L."/>
            <person name="Ma J."/>
        </authorList>
    </citation>
    <scope>NUCLEOTIDE SEQUENCE [LARGE SCALE GENOMIC DNA]</scope>
    <source>
        <strain evidence="10">KCTC 42805</strain>
    </source>
</reference>
<dbReference type="SUPFAM" id="SSF55874">
    <property type="entry name" value="ATPase domain of HSP90 chaperone/DNA topoisomerase II/histidine kinase"/>
    <property type="match status" value="1"/>
</dbReference>
<evidence type="ECO:0000256" key="1">
    <source>
        <dbReference type="ARBA" id="ARBA00000085"/>
    </source>
</evidence>
<dbReference type="Pfam" id="PF02518">
    <property type="entry name" value="HATPase_c"/>
    <property type="match status" value="1"/>
</dbReference>
<dbReference type="CDD" id="cd00082">
    <property type="entry name" value="HisKA"/>
    <property type="match status" value="1"/>
</dbReference>
<dbReference type="PRINTS" id="PR00344">
    <property type="entry name" value="BCTRLSENSOR"/>
</dbReference>
<name>A0ABW5M0D1_9BACT</name>
<dbReference type="SUPFAM" id="SSF47384">
    <property type="entry name" value="Homodimeric domain of signal transducing histidine kinase"/>
    <property type="match status" value="1"/>
</dbReference>
<dbReference type="Gene3D" id="3.30.565.10">
    <property type="entry name" value="Histidine kinase-like ATPase, C-terminal domain"/>
    <property type="match status" value="1"/>
</dbReference>
<protein>
    <recommendedName>
        <fullName evidence="2">histidine kinase</fullName>
        <ecNumber evidence="2">2.7.13.3</ecNumber>
    </recommendedName>
</protein>
<keyword evidence="4" id="KW-0808">Transferase</keyword>
<evidence type="ECO:0000256" key="6">
    <source>
        <dbReference type="ARBA" id="ARBA00023012"/>
    </source>
</evidence>